<comment type="caution">
    <text evidence="3">The sequence shown here is derived from an EMBL/GenBank/DDBJ whole genome shotgun (WGS) entry which is preliminary data.</text>
</comment>
<feature type="compositionally biased region" description="Acidic residues" evidence="1">
    <location>
        <begin position="137"/>
        <end position="147"/>
    </location>
</feature>
<dbReference type="RefSeq" id="WP_307829050.1">
    <property type="nucleotide sequence ID" value="NZ_BAABES010000001.1"/>
</dbReference>
<dbReference type="Proteomes" id="UP000614047">
    <property type="component" value="Unassembled WGS sequence"/>
</dbReference>
<accession>A0A931GL06</accession>
<reference evidence="3" key="1">
    <citation type="submission" date="2020-11" db="EMBL/GenBank/DDBJ databases">
        <title>Sequencing the genomes of 1000 actinobacteria strains.</title>
        <authorList>
            <person name="Klenk H.-P."/>
        </authorList>
    </citation>
    <scope>NUCLEOTIDE SEQUENCE</scope>
    <source>
        <strain evidence="3">DSM 43175</strain>
    </source>
</reference>
<keyword evidence="2" id="KW-0812">Transmembrane</keyword>
<feature type="compositionally biased region" description="Low complexity" evidence="1">
    <location>
        <begin position="116"/>
        <end position="133"/>
    </location>
</feature>
<evidence type="ECO:0000313" key="3">
    <source>
        <dbReference type="EMBL" id="MBG6090932.1"/>
    </source>
</evidence>
<feature type="region of interest" description="Disordered" evidence="1">
    <location>
        <begin position="116"/>
        <end position="147"/>
    </location>
</feature>
<dbReference type="InterPro" id="IPR007436">
    <property type="entry name" value="DUF485"/>
</dbReference>
<dbReference type="PANTHER" id="PTHR38441:SF1">
    <property type="entry name" value="MEMBRANE PROTEIN"/>
    <property type="match status" value="1"/>
</dbReference>
<dbReference type="EMBL" id="JADOUA010000001">
    <property type="protein sequence ID" value="MBG6090932.1"/>
    <property type="molecule type" value="Genomic_DNA"/>
</dbReference>
<name>A0A931GL06_9ACTN</name>
<dbReference type="PANTHER" id="PTHR38441">
    <property type="entry name" value="INTEGRAL MEMBRANE PROTEIN-RELATED"/>
    <property type="match status" value="1"/>
</dbReference>
<evidence type="ECO:0000313" key="4">
    <source>
        <dbReference type="Proteomes" id="UP000614047"/>
    </source>
</evidence>
<feature type="transmembrane region" description="Helical" evidence="2">
    <location>
        <begin position="44"/>
        <end position="66"/>
    </location>
</feature>
<gene>
    <name evidence="3" type="ORF">IW256_005045</name>
</gene>
<dbReference type="Pfam" id="PF04341">
    <property type="entry name" value="DUF485"/>
    <property type="match status" value="1"/>
</dbReference>
<evidence type="ECO:0000256" key="1">
    <source>
        <dbReference type="SAM" id="MobiDB-lite"/>
    </source>
</evidence>
<protein>
    <submittedName>
        <fullName evidence="3">Uncharacterized membrane protein (DUF485 family)</fullName>
    </submittedName>
</protein>
<sequence>MTKDDSPGPAAPGADPGGGLDSAAFIQMSESAEFLRLKSTFRRFVFPMTAAFLVWYLLYVVLSAYARGFMGTKVIGEINVALVFGLLQFVSTFLIAWAYERHARRKLEPLAAEVRPAATSGPASPASPVTPAGAGDGVDDGTEEDGK</sequence>
<dbReference type="AlphaFoldDB" id="A0A931GL06"/>
<proteinExistence type="predicted"/>
<keyword evidence="4" id="KW-1185">Reference proteome</keyword>
<feature type="transmembrane region" description="Helical" evidence="2">
    <location>
        <begin position="78"/>
        <end position="99"/>
    </location>
</feature>
<keyword evidence="2" id="KW-0472">Membrane</keyword>
<organism evidence="3 4">
    <name type="scientific">Actinomadura viridis</name>
    <dbReference type="NCBI Taxonomy" id="58110"/>
    <lineage>
        <taxon>Bacteria</taxon>
        <taxon>Bacillati</taxon>
        <taxon>Actinomycetota</taxon>
        <taxon>Actinomycetes</taxon>
        <taxon>Streptosporangiales</taxon>
        <taxon>Thermomonosporaceae</taxon>
        <taxon>Actinomadura</taxon>
    </lineage>
</organism>
<keyword evidence="2" id="KW-1133">Transmembrane helix</keyword>
<evidence type="ECO:0000256" key="2">
    <source>
        <dbReference type="SAM" id="Phobius"/>
    </source>
</evidence>